<dbReference type="EMBL" id="JAPZBO010000003">
    <property type="protein sequence ID" value="KAJ5321596.1"/>
    <property type="molecule type" value="Genomic_DNA"/>
</dbReference>
<sequence>MKTSISSCVWERKKALISTLYVEEEWPLKHVLKQIRSDDFNPSETQLRSRLRKWRATKLSRKIRRPPGYDSGDGESEKDEKGSSATPPHNEGPSPGTKGTSTTGWDWSGLPACALLDVQSQPIDQKRKASMAQQLVPSPLVENFHTSDRSHAARTFRDLNPPATSFEQPVRTSPVAKGLIVSTTFAVMPSTLGYPVYPGSCILNPMPTTNPTMAEWPPCPVSPDLGLNPTLQPGWWYSMAFEATNTPPGVPHSASGDLSVSYHQDYIPVAVPLSPGAYPLELAHYRTYEPRHWKSDFSLEYDYHGRLKHGERKPLPPHQPYLASMVPLPYSATDKSNKGNWPSYCPEHGPGPDGAVF</sequence>
<evidence type="ECO:0000313" key="3">
    <source>
        <dbReference type="EMBL" id="KAJ5321596.1"/>
    </source>
</evidence>
<dbReference type="Pfam" id="PF14420">
    <property type="entry name" value="Clr5"/>
    <property type="match status" value="1"/>
</dbReference>
<proteinExistence type="predicted"/>
<accession>A0A9W9U659</accession>
<reference evidence="3" key="1">
    <citation type="submission" date="2022-12" db="EMBL/GenBank/DDBJ databases">
        <authorList>
            <person name="Petersen C."/>
        </authorList>
    </citation>
    <scope>NUCLEOTIDE SEQUENCE</scope>
    <source>
        <strain evidence="3">IBT 21472</strain>
    </source>
</reference>
<feature type="compositionally biased region" description="Low complexity" evidence="1">
    <location>
        <begin position="92"/>
        <end position="103"/>
    </location>
</feature>
<evidence type="ECO:0000313" key="4">
    <source>
        <dbReference type="Proteomes" id="UP001147746"/>
    </source>
</evidence>
<dbReference type="InterPro" id="IPR025676">
    <property type="entry name" value="Clr5_dom"/>
</dbReference>
<organism evidence="3 4">
    <name type="scientific">Penicillium atrosanguineum</name>
    <dbReference type="NCBI Taxonomy" id="1132637"/>
    <lineage>
        <taxon>Eukaryota</taxon>
        <taxon>Fungi</taxon>
        <taxon>Dikarya</taxon>
        <taxon>Ascomycota</taxon>
        <taxon>Pezizomycotina</taxon>
        <taxon>Eurotiomycetes</taxon>
        <taxon>Eurotiomycetidae</taxon>
        <taxon>Eurotiales</taxon>
        <taxon>Aspergillaceae</taxon>
        <taxon>Penicillium</taxon>
    </lineage>
</organism>
<feature type="region of interest" description="Disordered" evidence="1">
    <location>
        <begin position="59"/>
        <end position="103"/>
    </location>
</feature>
<reference evidence="3" key="2">
    <citation type="journal article" date="2023" name="IMA Fungus">
        <title>Comparative genomic study of the Penicillium genus elucidates a diverse pangenome and 15 lateral gene transfer events.</title>
        <authorList>
            <person name="Petersen C."/>
            <person name="Sorensen T."/>
            <person name="Nielsen M.R."/>
            <person name="Sondergaard T.E."/>
            <person name="Sorensen J.L."/>
            <person name="Fitzpatrick D.A."/>
            <person name="Frisvad J.C."/>
            <person name="Nielsen K.L."/>
        </authorList>
    </citation>
    <scope>NUCLEOTIDE SEQUENCE</scope>
    <source>
        <strain evidence="3">IBT 21472</strain>
    </source>
</reference>
<feature type="domain" description="Clr5" evidence="2">
    <location>
        <begin position="9"/>
        <end position="58"/>
    </location>
</feature>
<keyword evidence="4" id="KW-1185">Reference proteome</keyword>
<evidence type="ECO:0000256" key="1">
    <source>
        <dbReference type="SAM" id="MobiDB-lite"/>
    </source>
</evidence>
<evidence type="ECO:0000259" key="2">
    <source>
        <dbReference type="Pfam" id="PF14420"/>
    </source>
</evidence>
<protein>
    <recommendedName>
        <fullName evidence="2">Clr5 domain-containing protein</fullName>
    </recommendedName>
</protein>
<comment type="caution">
    <text evidence="3">The sequence shown here is derived from an EMBL/GenBank/DDBJ whole genome shotgun (WGS) entry which is preliminary data.</text>
</comment>
<gene>
    <name evidence="3" type="ORF">N7476_004598</name>
</gene>
<name>A0A9W9U659_9EURO</name>
<dbReference type="Proteomes" id="UP001147746">
    <property type="component" value="Unassembled WGS sequence"/>
</dbReference>
<dbReference type="AlphaFoldDB" id="A0A9W9U659"/>